<keyword evidence="2" id="KW-1185">Reference proteome</keyword>
<dbReference type="RefSeq" id="WP_358469151.1">
    <property type="nucleotide sequence ID" value="NZ_JBEZAE010000001.1"/>
</dbReference>
<comment type="caution">
    <text evidence="1">The sequence shown here is derived from an EMBL/GenBank/DDBJ whole genome shotgun (WGS) entry which is preliminary data.</text>
</comment>
<dbReference type="SUPFAM" id="SSF50998">
    <property type="entry name" value="Quinoprotein alcohol dehydrogenase-like"/>
    <property type="match status" value="1"/>
</dbReference>
<gene>
    <name evidence="1" type="ORF">AB0A88_00200</name>
</gene>
<accession>A0ABV3C1B4</accession>
<proteinExistence type="predicted"/>
<dbReference type="EMBL" id="JBEZAE010000001">
    <property type="protein sequence ID" value="MEU7068557.1"/>
    <property type="molecule type" value="Genomic_DNA"/>
</dbReference>
<protein>
    <submittedName>
        <fullName evidence="1">Uncharacterized protein</fullName>
    </submittedName>
</protein>
<dbReference type="Proteomes" id="UP001551329">
    <property type="component" value="Unassembled WGS sequence"/>
</dbReference>
<evidence type="ECO:0000313" key="1">
    <source>
        <dbReference type="EMBL" id="MEU7068557.1"/>
    </source>
</evidence>
<dbReference type="InterPro" id="IPR011047">
    <property type="entry name" value="Quinoprotein_ADH-like_sf"/>
</dbReference>
<reference evidence="1 2" key="1">
    <citation type="submission" date="2024-06" db="EMBL/GenBank/DDBJ databases">
        <title>The Natural Products Discovery Center: Release of the First 8490 Sequenced Strains for Exploring Actinobacteria Biosynthetic Diversity.</title>
        <authorList>
            <person name="Kalkreuter E."/>
            <person name="Kautsar S.A."/>
            <person name="Yang D."/>
            <person name="Bader C.D."/>
            <person name="Teijaro C.N."/>
            <person name="Fluegel L."/>
            <person name="Davis C.M."/>
            <person name="Simpson J.R."/>
            <person name="Lauterbach L."/>
            <person name="Steele A.D."/>
            <person name="Gui C."/>
            <person name="Meng S."/>
            <person name="Li G."/>
            <person name="Viehrig K."/>
            <person name="Ye F."/>
            <person name="Su P."/>
            <person name="Kiefer A.F."/>
            <person name="Nichols A."/>
            <person name="Cepeda A.J."/>
            <person name="Yan W."/>
            <person name="Fan B."/>
            <person name="Jiang Y."/>
            <person name="Adhikari A."/>
            <person name="Zheng C.-J."/>
            <person name="Schuster L."/>
            <person name="Cowan T.M."/>
            <person name="Smanski M.J."/>
            <person name="Chevrette M.G."/>
            <person name="De Carvalho L.P.S."/>
            <person name="Shen B."/>
        </authorList>
    </citation>
    <scope>NUCLEOTIDE SEQUENCE [LARGE SCALE GENOMIC DNA]</scope>
    <source>
        <strain evidence="1 2">NPDC045974</strain>
    </source>
</reference>
<sequence length="352" mass="38241">MDVDARLLGSAALPGARELLHGRPFEVREGGGHRALLLHGAELEVHELAALFAGERAPELVFPLPWPGWGLGGHSVDPARTFAAFSGQRSVRAVNADGTTRWVYAHACWDQHVGHPHTGDERQVCPGIESGSCRVSDDGRLVWAHVVLEAGDDPGDYLEGWVVLDAEDGRELARLPLPDSVASGSWQLAHPDGAHMGLCVGMGQDGVLVYWGRRDGRELTVHDELNDGLDRILFDVHPAHAGFLTVEHNGNDLQLHALDGTVLAENDEMWWDHSCGFLDGDTVLADSQDDDARDPETPGTWLLDARTLERHGRVRYPAGVAPDGPVRSLGDGTWLTYDGKSETVSRWTRAGS</sequence>
<evidence type="ECO:0000313" key="2">
    <source>
        <dbReference type="Proteomes" id="UP001551329"/>
    </source>
</evidence>
<organism evidence="1 2">
    <name type="scientific">Streptomyces narbonensis</name>
    <dbReference type="NCBI Taxonomy" id="67333"/>
    <lineage>
        <taxon>Bacteria</taxon>
        <taxon>Bacillati</taxon>
        <taxon>Actinomycetota</taxon>
        <taxon>Actinomycetes</taxon>
        <taxon>Kitasatosporales</taxon>
        <taxon>Streptomycetaceae</taxon>
        <taxon>Streptomyces</taxon>
    </lineage>
</organism>
<name>A0ABV3C1B4_9ACTN</name>